<name>A0A5B7DU64_PORTR</name>
<dbReference type="Proteomes" id="UP000324222">
    <property type="component" value="Unassembled WGS sequence"/>
</dbReference>
<dbReference type="AlphaFoldDB" id="A0A5B7DU64"/>
<organism evidence="1 2">
    <name type="scientific">Portunus trituberculatus</name>
    <name type="common">Swimming crab</name>
    <name type="synonym">Neptunus trituberculatus</name>
    <dbReference type="NCBI Taxonomy" id="210409"/>
    <lineage>
        <taxon>Eukaryota</taxon>
        <taxon>Metazoa</taxon>
        <taxon>Ecdysozoa</taxon>
        <taxon>Arthropoda</taxon>
        <taxon>Crustacea</taxon>
        <taxon>Multicrustacea</taxon>
        <taxon>Malacostraca</taxon>
        <taxon>Eumalacostraca</taxon>
        <taxon>Eucarida</taxon>
        <taxon>Decapoda</taxon>
        <taxon>Pleocyemata</taxon>
        <taxon>Brachyura</taxon>
        <taxon>Eubrachyura</taxon>
        <taxon>Portunoidea</taxon>
        <taxon>Portunidae</taxon>
        <taxon>Portuninae</taxon>
        <taxon>Portunus</taxon>
    </lineage>
</organism>
<evidence type="ECO:0000313" key="2">
    <source>
        <dbReference type="Proteomes" id="UP000324222"/>
    </source>
</evidence>
<sequence>MTPTVYKVWRVSRASKEALRVSLTRLPRAGGYRGAGPPRHLPAGAPVSGGEDSNELSLLSWEFTCCDRWSRHLCLLSSLGRVRGRA</sequence>
<comment type="caution">
    <text evidence="1">The sequence shown here is derived from an EMBL/GenBank/DDBJ whole genome shotgun (WGS) entry which is preliminary data.</text>
</comment>
<accession>A0A5B7DU64</accession>
<evidence type="ECO:0000313" key="1">
    <source>
        <dbReference type="EMBL" id="MPC24513.1"/>
    </source>
</evidence>
<reference evidence="1 2" key="1">
    <citation type="submission" date="2019-05" db="EMBL/GenBank/DDBJ databases">
        <title>Another draft genome of Portunus trituberculatus and its Hox gene families provides insights of decapod evolution.</title>
        <authorList>
            <person name="Jeong J.-H."/>
            <person name="Song I."/>
            <person name="Kim S."/>
            <person name="Choi T."/>
            <person name="Kim D."/>
            <person name="Ryu S."/>
            <person name="Kim W."/>
        </authorList>
    </citation>
    <scope>NUCLEOTIDE SEQUENCE [LARGE SCALE GENOMIC DNA]</scope>
    <source>
        <tissue evidence="1">Muscle</tissue>
    </source>
</reference>
<keyword evidence="2" id="KW-1185">Reference proteome</keyword>
<dbReference type="EMBL" id="VSRR010001339">
    <property type="protein sequence ID" value="MPC24513.1"/>
    <property type="molecule type" value="Genomic_DNA"/>
</dbReference>
<gene>
    <name evidence="1" type="ORF">E2C01_017596</name>
</gene>
<protein>
    <submittedName>
        <fullName evidence="1">Uncharacterized protein</fullName>
    </submittedName>
</protein>
<proteinExistence type="predicted"/>